<feature type="compositionally biased region" description="Basic and acidic residues" evidence="1">
    <location>
        <begin position="24"/>
        <end position="37"/>
    </location>
</feature>
<evidence type="ECO:0000313" key="2">
    <source>
        <dbReference type="EMBL" id="MBX72551.1"/>
    </source>
</evidence>
<proteinExistence type="predicted"/>
<sequence length="37" mass="4386">MNKNNAKLLKRHISQISSYQKSVRLKETRKQNKKGET</sequence>
<feature type="region of interest" description="Disordered" evidence="1">
    <location>
        <begin position="1"/>
        <end position="37"/>
    </location>
</feature>
<reference evidence="2" key="1">
    <citation type="submission" date="2018-02" db="EMBL/GenBank/DDBJ databases">
        <title>Rhizophora mucronata_Transcriptome.</title>
        <authorList>
            <person name="Meera S.P."/>
            <person name="Sreeshan A."/>
            <person name="Augustine A."/>
        </authorList>
    </citation>
    <scope>NUCLEOTIDE SEQUENCE</scope>
    <source>
        <tissue evidence="2">Leaf</tissue>
    </source>
</reference>
<dbReference type="AlphaFoldDB" id="A0A2P2R072"/>
<protein>
    <submittedName>
        <fullName evidence="2">Uncharacterized protein</fullName>
    </submittedName>
</protein>
<evidence type="ECO:0000256" key="1">
    <source>
        <dbReference type="SAM" id="MobiDB-lite"/>
    </source>
</evidence>
<name>A0A2P2R072_RHIMU</name>
<organism evidence="2">
    <name type="scientific">Rhizophora mucronata</name>
    <name type="common">Asiatic mangrove</name>
    <dbReference type="NCBI Taxonomy" id="61149"/>
    <lineage>
        <taxon>Eukaryota</taxon>
        <taxon>Viridiplantae</taxon>
        <taxon>Streptophyta</taxon>
        <taxon>Embryophyta</taxon>
        <taxon>Tracheophyta</taxon>
        <taxon>Spermatophyta</taxon>
        <taxon>Magnoliopsida</taxon>
        <taxon>eudicotyledons</taxon>
        <taxon>Gunneridae</taxon>
        <taxon>Pentapetalae</taxon>
        <taxon>rosids</taxon>
        <taxon>fabids</taxon>
        <taxon>Malpighiales</taxon>
        <taxon>Rhizophoraceae</taxon>
        <taxon>Rhizophora</taxon>
    </lineage>
</organism>
<dbReference type="EMBL" id="GGEC01092067">
    <property type="protein sequence ID" value="MBX72551.1"/>
    <property type="molecule type" value="Transcribed_RNA"/>
</dbReference>
<accession>A0A2P2R072</accession>